<reference evidence="10" key="1">
    <citation type="submission" date="2017-02" db="EMBL/GenBank/DDBJ databases">
        <authorList>
            <person name="Varghese N."/>
            <person name="Submissions S."/>
        </authorList>
    </citation>
    <scope>NUCLEOTIDE SEQUENCE [LARGE SCALE GENOMIC DNA]</scope>
    <source>
        <strain evidence="10">ATCC 51222</strain>
    </source>
</reference>
<comment type="catalytic activity">
    <reaction evidence="1 7">
        <text>Hydrolysis of terminal non-reducing beta-D-galactose residues in beta-D-galactosides.</text>
        <dbReference type="EC" id="3.2.1.23"/>
    </reaction>
</comment>
<dbReference type="GO" id="GO:0009341">
    <property type="term" value="C:beta-galactosidase complex"/>
    <property type="evidence" value="ECO:0007669"/>
    <property type="project" value="InterPro"/>
</dbReference>
<dbReference type="Proteomes" id="UP000190657">
    <property type="component" value="Unassembled WGS sequence"/>
</dbReference>
<evidence type="ECO:0000256" key="1">
    <source>
        <dbReference type="ARBA" id="ARBA00001412"/>
    </source>
</evidence>
<dbReference type="GO" id="GO:0004565">
    <property type="term" value="F:beta-galactosidase activity"/>
    <property type="evidence" value="ECO:0007669"/>
    <property type="project" value="UniProtKB-EC"/>
</dbReference>
<dbReference type="Pfam" id="PF02836">
    <property type="entry name" value="Glyco_hydro_2_C"/>
    <property type="match status" value="1"/>
</dbReference>
<name>A0A1T4N2W8_9FIRM</name>
<dbReference type="InterPro" id="IPR006103">
    <property type="entry name" value="Glyco_hydro_2_cat"/>
</dbReference>
<dbReference type="EMBL" id="FUWW01000018">
    <property type="protein sequence ID" value="SJZ73355.1"/>
    <property type="molecule type" value="Genomic_DNA"/>
</dbReference>
<dbReference type="SUPFAM" id="SSF51445">
    <property type="entry name" value="(Trans)glycosidases"/>
    <property type="match status" value="1"/>
</dbReference>
<dbReference type="SUPFAM" id="SSF49785">
    <property type="entry name" value="Galactose-binding domain-like"/>
    <property type="match status" value="1"/>
</dbReference>
<keyword evidence="10" id="KW-1185">Reference proteome</keyword>
<sequence length="1001" mass="114751">MKFKIKNDNYKNFDVYKENVLTPRSYFIPFSSPEEMAKTDIRTERYSSSMVEVLSGEWDFKYYKNESDMPNELDIDSTEFDKVPVPSVWQHTGYEKPYYVNSRYPFKPTPPEIPADCSVGVYHRTFEIDDLNKNYIISFLGVAGGLDVFVNGKYVGYSEGSHNTSEFELNDYLTEGENHLVVVNHKWTNGTYLECQDMFRDNGIFRDVLLYKNEKNSIYDFEAKTKFNNDLTYDLTILPSLKLVDECELSATVFDDGELVATTSINVDSKQIDKITFSSLNVKEWSAEAPNLYTLVVSLSKGGELVELVRRPIGFKHIKIIGNVFTFNNKNIKLFGVNHHDTNPKTGYVMTVEDMEKDVRIFKEYNVNCVRTSHYPPDPIFLDLCDEYGVYVVDEADIETHGCEVENHKPGSCSHNPAWQPRYWDRVYRMYQRDKNHAGITMWSLGNEAHGYKNQDYCYNELKKFTDIPIHYEGVIRTRRWAYDVISQMYTWPNMVNKIATGSGLPKKYYKKPFYLCEYAHAMGVGAGELESYVQAFLRGNNMMGGCIWEFADHAIYHEDGLYKYTYGGDHGENKHDGNFCVDGLFLPDRTPHSGALQMKNCYRPVRITKHDGDNLEFHNYKCFTKADYTVKWQHLLDGNVAQEGEITLDIEPRSHQNVKLDIQHANGDEALVFTYLDGDFEVAKEQIVNFSDDVKTYENSEKDAPIAEMSEKRIFVYFNSGELIFDTSSGEVVSYKKDGREYINTAPLGGSKGFGIGIFRAPIDNDLYIKRVWKKLELETEKLLVEKPLSPSKAFTTEGNKVVITSNHYVSTVKKKKICKVKFTYEIYNDGAIKVNAECTKSMRLPNAPRFGLTLEMPKKYSNVEYYGMGNSVNLSDFCEHAMLGIYKSKVADMHENYVRPQESSMRTGVRWAKVTDDDGKGLMFLSLDGRMTFSADHYTSQQCAKAEHMEDLQECNTTFLHFDSYHLGAGSNACGPFPTKGHKKSSFAGEKITLLVTPQ</sequence>
<dbReference type="Pfam" id="PF02929">
    <property type="entry name" value="Bgal_small_N"/>
    <property type="match status" value="1"/>
</dbReference>
<dbReference type="InterPro" id="IPR036156">
    <property type="entry name" value="Beta-gal/glucu_dom_sf"/>
</dbReference>
<dbReference type="PANTHER" id="PTHR46323">
    <property type="entry name" value="BETA-GALACTOSIDASE"/>
    <property type="match status" value="1"/>
</dbReference>
<dbReference type="OrthoDB" id="9762066at2"/>
<dbReference type="GO" id="GO:0005990">
    <property type="term" value="P:lactose catabolic process"/>
    <property type="evidence" value="ECO:0007669"/>
    <property type="project" value="TreeGrafter"/>
</dbReference>
<dbReference type="InterPro" id="IPR011013">
    <property type="entry name" value="Gal_mutarotase_sf_dom"/>
</dbReference>
<evidence type="ECO:0000259" key="8">
    <source>
        <dbReference type="SMART" id="SM01038"/>
    </source>
</evidence>
<keyword evidence="5 7" id="KW-0326">Glycosidase</keyword>
<dbReference type="InterPro" id="IPR008979">
    <property type="entry name" value="Galactose-bd-like_sf"/>
</dbReference>
<accession>A0A1T4N2W8</accession>
<evidence type="ECO:0000256" key="6">
    <source>
        <dbReference type="ARBA" id="ARBA00032230"/>
    </source>
</evidence>
<dbReference type="Gene3D" id="2.70.98.10">
    <property type="match status" value="1"/>
</dbReference>
<dbReference type="GO" id="GO:0030246">
    <property type="term" value="F:carbohydrate binding"/>
    <property type="evidence" value="ECO:0007669"/>
    <property type="project" value="InterPro"/>
</dbReference>
<dbReference type="InterPro" id="IPR014718">
    <property type="entry name" value="GH-type_carb-bd"/>
</dbReference>
<dbReference type="InterPro" id="IPR006104">
    <property type="entry name" value="Glyco_hydro_2_N"/>
</dbReference>
<dbReference type="InterPro" id="IPR006101">
    <property type="entry name" value="Glyco_hydro_2"/>
</dbReference>
<comment type="similarity">
    <text evidence="2 7">Belongs to the glycosyl hydrolase 2 family.</text>
</comment>
<dbReference type="PROSITE" id="PS00719">
    <property type="entry name" value="GLYCOSYL_HYDROL_F2_1"/>
    <property type="match status" value="1"/>
</dbReference>
<dbReference type="InterPro" id="IPR023230">
    <property type="entry name" value="Glyco_hydro_2_CS"/>
</dbReference>
<keyword evidence="4 7" id="KW-0378">Hydrolase</keyword>
<feature type="domain" description="Beta galactosidase small chain/" evidence="8">
    <location>
        <begin position="716"/>
        <end position="1001"/>
    </location>
</feature>
<dbReference type="PANTHER" id="PTHR46323:SF2">
    <property type="entry name" value="BETA-GALACTOSIDASE"/>
    <property type="match status" value="1"/>
</dbReference>
<dbReference type="InterPro" id="IPR017853">
    <property type="entry name" value="GH"/>
</dbReference>
<evidence type="ECO:0000256" key="5">
    <source>
        <dbReference type="ARBA" id="ARBA00023295"/>
    </source>
</evidence>
<dbReference type="STRING" id="290054.SAMN02745114_01454"/>
<dbReference type="Pfam" id="PF02837">
    <property type="entry name" value="Glyco_hydro_2_N"/>
    <property type="match status" value="1"/>
</dbReference>
<protein>
    <recommendedName>
        <fullName evidence="3 7">Beta-galactosidase</fullName>
        <ecNumber evidence="3 7">3.2.1.23</ecNumber>
    </recommendedName>
    <alternativeName>
        <fullName evidence="6 7">Lactase</fullName>
    </alternativeName>
</protein>
<evidence type="ECO:0000256" key="2">
    <source>
        <dbReference type="ARBA" id="ARBA00007401"/>
    </source>
</evidence>
<organism evidence="9 10">
    <name type="scientific">Eubacterium coprostanoligenes</name>
    <dbReference type="NCBI Taxonomy" id="290054"/>
    <lineage>
        <taxon>Bacteria</taxon>
        <taxon>Bacillati</taxon>
        <taxon>Bacillota</taxon>
        <taxon>Clostridia</taxon>
        <taxon>Eubacteriales</taxon>
        <taxon>Eubacteriaceae</taxon>
        <taxon>Eubacterium</taxon>
    </lineage>
</organism>
<dbReference type="AlphaFoldDB" id="A0A1T4N2W8"/>
<dbReference type="EC" id="3.2.1.23" evidence="3 7"/>
<dbReference type="SUPFAM" id="SSF74650">
    <property type="entry name" value="Galactose mutarotase-like"/>
    <property type="match status" value="1"/>
</dbReference>
<evidence type="ECO:0000256" key="4">
    <source>
        <dbReference type="ARBA" id="ARBA00022801"/>
    </source>
</evidence>
<gene>
    <name evidence="9" type="ORF">SAMN02745114_01454</name>
</gene>
<evidence type="ECO:0000256" key="3">
    <source>
        <dbReference type="ARBA" id="ARBA00012756"/>
    </source>
</evidence>
<dbReference type="PRINTS" id="PR00132">
    <property type="entry name" value="GLHYDRLASE2"/>
</dbReference>
<evidence type="ECO:0000313" key="9">
    <source>
        <dbReference type="EMBL" id="SJZ73355.1"/>
    </source>
</evidence>
<dbReference type="InterPro" id="IPR006102">
    <property type="entry name" value="Ig-like_GH2"/>
</dbReference>
<dbReference type="Gene3D" id="2.60.120.260">
    <property type="entry name" value="Galactose-binding domain-like"/>
    <property type="match status" value="1"/>
</dbReference>
<proteinExistence type="inferred from homology"/>
<dbReference type="Gene3D" id="2.60.40.10">
    <property type="entry name" value="Immunoglobulins"/>
    <property type="match status" value="1"/>
</dbReference>
<dbReference type="SMART" id="SM01038">
    <property type="entry name" value="Bgal_small_N"/>
    <property type="match status" value="1"/>
</dbReference>
<dbReference type="InterPro" id="IPR004199">
    <property type="entry name" value="B-gal_small/dom_5"/>
</dbReference>
<evidence type="ECO:0000256" key="7">
    <source>
        <dbReference type="RuleBase" id="RU361154"/>
    </source>
</evidence>
<dbReference type="Pfam" id="PF00703">
    <property type="entry name" value="Glyco_hydro_2"/>
    <property type="match status" value="1"/>
</dbReference>
<dbReference type="RefSeq" id="WP_159443430.1">
    <property type="nucleotide sequence ID" value="NZ_FUWW01000018.1"/>
</dbReference>
<dbReference type="Gene3D" id="3.20.20.80">
    <property type="entry name" value="Glycosidases"/>
    <property type="match status" value="1"/>
</dbReference>
<dbReference type="InterPro" id="IPR013783">
    <property type="entry name" value="Ig-like_fold"/>
</dbReference>
<evidence type="ECO:0000313" key="10">
    <source>
        <dbReference type="Proteomes" id="UP000190657"/>
    </source>
</evidence>
<dbReference type="InterPro" id="IPR050347">
    <property type="entry name" value="Bact_Beta-galactosidase"/>
</dbReference>
<dbReference type="SUPFAM" id="SSF49303">
    <property type="entry name" value="beta-Galactosidase/glucuronidase domain"/>
    <property type="match status" value="2"/>
</dbReference>